<dbReference type="NCBIfam" id="TIGR02304">
    <property type="entry name" value="aden_form_hyp"/>
    <property type="match status" value="1"/>
</dbReference>
<protein>
    <submittedName>
        <fullName evidence="1">CoF synthetase</fullName>
    </submittedName>
</protein>
<evidence type="ECO:0000313" key="2">
    <source>
        <dbReference type="Proteomes" id="UP000682358"/>
    </source>
</evidence>
<sequence length="445" mass="50736">MVILSMLWHYWRARHLTFRNRDELEAYQQKRLAHFKRKVLSKSPYFQRYINQPLSNFPIMNKQVMMDNFDEMNTAGLSSQKLLECAQKSEQSRDFAPKVGRYSVGLSSGTSGRRGLFVVSPEEQNVWSGSMLAKMLPKSLFSGERVALFLRANNNLYESVNNRWISLRFYDLFADFDLQLTALEQYQPSIIVAPAQVLCAIADAINQQKLQLNVQKVISVAEVLEPHDKQKLQDCFPNVGEVYQATEGFLGCTCSHGTLHLNEAFVHIEPNWLDNNRFSPIITDFTRKTQPIVRYQLDDVLVVKKNTCPCGSPEMAIERIEGRCDDLLQLPGYNGKMVTIFADPCARVIVNHLPVTADFRLTQQGNSLYLQAECSPMELSHCQQQLASYFASQHVDITQLDWQLSSAAITQALSVKKRRITRKEVKWTTGNYSLALFIAYSAGEP</sequence>
<name>A0AAJ4TK57_PRORE</name>
<dbReference type="InterPro" id="IPR042099">
    <property type="entry name" value="ANL_N_sf"/>
</dbReference>
<dbReference type="EMBL" id="CP076405">
    <property type="protein sequence ID" value="QWQ22711.2"/>
    <property type="molecule type" value="Genomic_DNA"/>
</dbReference>
<dbReference type="Gene3D" id="3.40.50.12780">
    <property type="entry name" value="N-terminal domain of ligase-like"/>
    <property type="match status" value="1"/>
</dbReference>
<gene>
    <name evidence="1" type="ORF">KOF27_16815</name>
</gene>
<dbReference type="InterPro" id="IPR012685">
    <property type="entry name" value="CHP02304_F390_synth-rel"/>
</dbReference>
<proteinExistence type="predicted"/>
<accession>A0AAJ4TK57</accession>
<organism evidence="1 2">
    <name type="scientific">Providencia rettgeri</name>
    <dbReference type="NCBI Taxonomy" id="587"/>
    <lineage>
        <taxon>Bacteria</taxon>
        <taxon>Pseudomonadati</taxon>
        <taxon>Pseudomonadota</taxon>
        <taxon>Gammaproteobacteria</taxon>
        <taxon>Enterobacterales</taxon>
        <taxon>Morganellaceae</taxon>
        <taxon>Providencia</taxon>
    </lineage>
</organism>
<reference evidence="1" key="1">
    <citation type="submission" date="2021-06" db="EMBL/GenBank/DDBJ databases">
        <title>Emergence of genetically related NDM-1-producing Providencia rettgeri strains in Argentina.</title>
        <authorList>
            <person name="Pasteran F."/>
            <person name="Meo A."/>
            <person name="Gomez S."/>
            <person name="Derdoy L."/>
            <person name="Albronoz E."/>
            <person name="Faccone D."/>
            <person name="Guerriero L."/>
            <person name="Archuby D."/>
            <person name="Tarzia A."/>
            <person name="Lopez M."/>
            <person name="Corso A."/>
        </authorList>
    </citation>
    <scope>NUCLEOTIDE SEQUENCE</scope>
    <source>
        <strain evidence="1">PreM15628</strain>
    </source>
</reference>
<dbReference type="AlphaFoldDB" id="A0AAJ4TK57"/>
<dbReference type="PANTHER" id="PTHR36932:SF1">
    <property type="entry name" value="CAPSULAR POLYSACCHARIDE BIOSYNTHESIS PROTEIN"/>
    <property type="match status" value="1"/>
</dbReference>
<evidence type="ECO:0000313" key="1">
    <source>
        <dbReference type="EMBL" id="QWQ22711.2"/>
    </source>
</evidence>
<dbReference type="InterPro" id="IPR053158">
    <property type="entry name" value="CapK_Type1_Caps_Biosynth"/>
</dbReference>
<dbReference type="Proteomes" id="UP000682358">
    <property type="component" value="Chromosome"/>
</dbReference>
<dbReference type="PANTHER" id="PTHR36932">
    <property type="entry name" value="CAPSULAR POLYSACCHARIDE BIOSYNTHESIS PROTEIN"/>
    <property type="match status" value="1"/>
</dbReference>
<dbReference type="SUPFAM" id="SSF56801">
    <property type="entry name" value="Acetyl-CoA synthetase-like"/>
    <property type="match status" value="1"/>
</dbReference>